<proteinExistence type="predicted"/>
<dbReference type="InterPro" id="IPR003778">
    <property type="entry name" value="CT_A_B"/>
</dbReference>
<dbReference type="GO" id="GO:0016829">
    <property type="term" value="F:lyase activity"/>
    <property type="evidence" value="ECO:0007669"/>
    <property type="project" value="UniProtKB-KW"/>
</dbReference>
<keyword evidence="6" id="KW-0456">Lyase</keyword>
<evidence type="ECO:0000256" key="3">
    <source>
        <dbReference type="ARBA" id="ARBA00022840"/>
    </source>
</evidence>
<organism evidence="6 7">
    <name type="scientific">Prescottella agglutinans</name>
    <dbReference type="NCBI Taxonomy" id="1644129"/>
    <lineage>
        <taxon>Bacteria</taxon>
        <taxon>Bacillati</taxon>
        <taxon>Actinomycetota</taxon>
        <taxon>Actinomycetes</taxon>
        <taxon>Mycobacteriales</taxon>
        <taxon>Nocardiaceae</taxon>
        <taxon>Prescottella</taxon>
    </lineage>
</organism>
<keyword evidence="3" id="KW-0067">ATP-binding</keyword>
<keyword evidence="2" id="KW-0378">Hydrolase</keyword>
<dbReference type="AlphaFoldDB" id="A0A438B8D0"/>
<dbReference type="Gene3D" id="3.30.1360.40">
    <property type="match status" value="1"/>
</dbReference>
<dbReference type="Pfam" id="PF02682">
    <property type="entry name" value="CT_C_D"/>
    <property type="match status" value="1"/>
</dbReference>
<dbReference type="EMBL" id="RKLP01000014">
    <property type="protein sequence ID" value="RVW07179.1"/>
    <property type="molecule type" value="Genomic_DNA"/>
</dbReference>
<evidence type="ECO:0000313" key="7">
    <source>
        <dbReference type="Proteomes" id="UP000286208"/>
    </source>
</evidence>
<keyword evidence="7" id="KW-1185">Reference proteome</keyword>
<dbReference type="Proteomes" id="UP000286208">
    <property type="component" value="Unassembled WGS sequence"/>
</dbReference>
<reference evidence="6 7" key="1">
    <citation type="submission" date="2018-11" db="EMBL/GenBank/DDBJ databases">
        <title>Rhodococcus spongicola sp. nov. and Rhodococcus xishaensis sp. nov. from marine sponges.</title>
        <authorList>
            <person name="Li L."/>
            <person name="Lin H.W."/>
        </authorList>
    </citation>
    <scope>NUCLEOTIDE SEQUENCE [LARGE SCALE GENOMIC DNA]</scope>
    <source>
        <strain evidence="6 7">CCTCC AB2014297</strain>
    </source>
</reference>
<dbReference type="InterPro" id="IPR003833">
    <property type="entry name" value="CT_C_D"/>
</dbReference>
<evidence type="ECO:0000259" key="4">
    <source>
        <dbReference type="SMART" id="SM00796"/>
    </source>
</evidence>
<sequence length="661" mass="71053">MTAKCTVLRPGMGTTVQDYPGRTGYWQIGVPPSGPMDDLSFRLGNVAVGNPEGAAGFEAVMAGPALRFDDPTHVCVTGAPTTVTVDGTVVPQWRPVLVPAGGVLDVGAVAGPGLRIYVLIAGGLDVPEFLGSASTFTLGRFGGLDGRTLREGDVLALGGAPASPRAAVPAESVPALSRRWEIAVTEGPHGAPEFFTRADIDRLYRTDYEVHFNSDRTGVRLIGPQPDWARPDGGEAGLHPSNIHDNAYSIGALDFTGDTPILLGPDGPSLGGFVCPVTVVAADRWKLGQLAPGNTVRFVPVRSDRAASRRDLGLGRRAGLPAVLSAGGDRDDGVLARRDGDTAVTYRRSGDDNVLVEYGDMTLDLALRARVHALHQRLESERPAGLLDLTPGIRSLQVRVDPDVLPVPTLLGLLAEAEEQIPAANELVVPSRAVRMPLSWDDPATREAIARYMHGVRADAPWCPWNIEFIRRMNGLDSVNDVFDTVFGADYLVLGLGDVYLGAPVATPLDPRHRLITTKYNPARTWTPENAVGIGGAYLCIYGMEGPGGYQFVGRTTQVWNHRHPQSSGPFEGGTPWLLRFFDRISWYPVEPDELLDLRSDLAAGRGSGGIEIADGSFSLAEHERFLDDNATSIEAFRAKQAVAFAEERRRWADAGEFARR</sequence>
<keyword evidence="1" id="KW-0547">Nucleotide-binding</keyword>
<dbReference type="NCBIfam" id="TIGR00724">
    <property type="entry name" value="urea_amlyse_rel"/>
    <property type="match status" value="1"/>
</dbReference>
<gene>
    <name evidence="6" type="ORF">EGT67_23405</name>
</gene>
<dbReference type="OrthoDB" id="9760256at2"/>
<dbReference type="PANTHER" id="PTHR43309">
    <property type="entry name" value="5-OXOPROLINASE SUBUNIT C"/>
    <property type="match status" value="1"/>
</dbReference>
<dbReference type="SMART" id="SM00796">
    <property type="entry name" value="AHS1"/>
    <property type="match status" value="1"/>
</dbReference>
<dbReference type="SMART" id="SM00797">
    <property type="entry name" value="AHS2"/>
    <property type="match status" value="1"/>
</dbReference>
<dbReference type="GO" id="GO:0016787">
    <property type="term" value="F:hydrolase activity"/>
    <property type="evidence" value="ECO:0007669"/>
    <property type="project" value="UniProtKB-KW"/>
</dbReference>
<dbReference type="InterPro" id="IPR052708">
    <property type="entry name" value="PxpC"/>
</dbReference>
<evidence type="ECO:0000259" key="5">
    <source>
        <dbReference type="SMART" id="SM00797"/>
    </source>
</evidence>
<dbReference type="PANTHER" id="PTHR43309:SF3">
    <property type="entry name" value="5-OXOPROLINASE SUBUNIT C"/>
    <property type="match status" value="1"/>
</dbReference>
<dbReference type="Pfam" id="PF02626">
    <property type="entry name" value="CT_A_B"/>
    <property type="match status" value="1"/>
</dbReference>
<evidence type="ECO:0000313" key="6">
    <source>
        <dbReference type="EMBL" id="RVW07179.1"/>
    </source>
</evidence>
<dbReference type="RefSeq" id="WP_127918498.1">
    <property type="nucleotide sequence ID" value="NZ_RKLP01000014.1"/>
</dbReference>
<evidence type="ECO:0000256" key="2">
    <source>
        <dbReference type="ARBA" id="ARBA00022801"/>
    </source>
</evidence>
<protein>
    <submittedName>
        <fullName evidence="6">5-oxoprolinase/urea amidolyase family protein</fullName>
    </submittedName>
</protein>
<dbReference type="SUPFAM" id="SSF50891">
    <property type="entry name" value="Cyclophilin-like"/>
    <property type="match status" value="2"/>
</dbReference>
<dbReference type="GO" id="GO:0005524">
    <property type="term" value="F:ATP binding"/>
    <property type="evidence" value="ECO:0007669"/>
    <property type="project" value="UniProtKB-KW"/>
</dbReference>
<dbReference type="Gene3D" id="2.40.100.10">
    <property type="entry name" value="Cyclophilin-like"/>
    <property type="match status" value="2"/>
</dbReference>
<dbReference type="InterPro" id="IPR029000">
    <property type="entry name" value="Cyclophilin-like_dom_sf"/>
</dbReference>
<feature type="domain" description="Carboxyltransferase" evidence="5">
    <location>
        <begin position="27"/>
        <end position="318"/>
    </location>
</feature>
<name>A0A438B8D0_9NOCA</name>
<comment type="caution">
    <text evidence="6">The sequence shown here is derived from an EMBL/GenBank/DDBJ whole genome shotgun (WGS) entry which is preliminary data.</text>
</comment>
<evidence type="ECO:0000256" key="1">
    <source>
        <dbReference type="ARBA" id="ARBA00022741"/>
    </source>
</evidence>
<accession>A0A438B8D0</accession>
<feature type="domain" description="Carboxyltransferase" evidence="4">
    <location>
        <begin position="344"/>
        <end position="579"/>
    </location>
</feature>
<dbReference type="SUPFAM" id="SSF160467">
    <property type="entry name" value="PH0987 N-terminal domain-like"/>
    <property type="match status" value="1"/>
</dbReference>